<dbReference type="AlphaFoldDB" id="A0A4R6E720"/>
<dbReference type="Gene3D" id="2.60.120.1440">
    <property type="match status" value="1"/>
</dbReference>
<sequence>MSAPAAVSPLLASFHAAYRDLVRFLTRRTGCAETAADLAHETWLRLAERERAGGGAGELASAAGEGGDGRRAYVFAVAANLAVDHLRRGGRSLERFVAVGDGLEDLGPAVPDVADTHLYRQALEKVLGALNTLPPRTRDVFLAHRLDGTCHEELARSHGVSVKTVERDVIRAMDCVQAALLQWRGSSAAPRRGRRKALSALLGFAGLGLSGGLGWQAWRQWVADFRLELATATGRFTERALPDGSRVQLDADSRLELSYYLARRHAVLLRGAAFFAVARDEARPFVVDALDARITVLGTRFAVDVQGGAVAVAVESGRVRVAAGDGELRELGAGERLRLQAGGGIVASGQAAEAAPWREGWLDFDGVALGEAVARLGRYRAQAVAVAPEAATLPVLGRVRIAHSEQWLQLLPRSLPVTLRSQPGGGLLIARR</sequence>
<evidence type="ECO:0000313" key="3">
    <source>
        <dbReference type="EMBL" id="TDN53720.1"/>
    </source>
</evidence>
<evidence type="ECO:0000259" key="2">
    <source>
        <dbReference type="Pfam" id="PF08281"/>
    </source>
</evidence>
<dbReference type="RefSeq" id="WP_133589469.1">
    <property type="nucleotide sequence ID" value="NZ_SNVV01000004.1"/>
</dbReference>
<dbReference type="GO" id="GO:0016989">
    <property type="term" value="F:sigma factor antagonist activity"/>
    <property type="evidence" value="ECO:0007669"/>
    <property type="project" value="TreeGrafter"/>
</dbReference>
<dbReference type="SUPFAM" id="SSF88946">
    <property type="entry name" value="Sigma2 domain of RNA polymerase sigma factors"/>
    <property type="match status" value="1"/>
</dbReference>
<dbReference type="PANTHER" id="PTHR30273">
    <property type="entry name" value="PERIPLASMIC SIGNAL SENSOR AND SIGMA FACTOR ACTIVATOR FECR-RELATED"/>
    <property type="match status" value="1"/>
</dbReference>
<accession>A0A4R6E720</accession>
<dbReference type="InterPro" id="IPR013249">
    <property type="entry name" value="RNA_pol_sigma70_r4_t2"/>
</dbReference>
<dbReference type="GO" id="GO:0003677">
    <property type="term" value="F:DNA binding"/>
    <property type="evidence" value="ECO:0007669"/>
    <property type="project" value="InterPro"/>
</dbReference>
<feature type="domain" description="RNA polymerase sigma factor 70 region 4 type 2" evidence="2">
    <location>
        <begin position="124"/>
        <end position="173"/>
    </location>
</feature>
<dbReference type="InterPro" id="IPR012373">
    <property type="entry name" value="Ferrdict_sens_TM"/>
</dbReference>
<dbReference type="SUPFAM" id="SSF88659">
    <property type="entry name" value="Sigma3 and sigma4 domains of RNA polymerase sigma factors"/>
    <property type="match status" value="1"/>
</dbReference>
<feature type="domain" description="FecR protein" evidence="1">
    <location>
        <begin position="229"/>
        <end position="320"/>
    </location>
</feature>
<dbReference type="OrthoDB" id="1100567at2"/>
<dbReference type="Gene3D" id="1.10.10.10">
    <property type="entry name" value="Winged helix-like DNA-binding domain superfamily/Winged helix DNA-binding domain"/>
    <property type="match status" value="1"/>
</dbReference>
<dbReference type="InterPro" id="IPR013325">
    <property type="entry name" value="RNA_pol_sigma_r2"/>
</dbReference>
<dbReference type="PANTHER" id="PTHR30273:SF2">
    <property type="entry name" value="PROTEIN FECR"/>
    <property type="match status" value="1"/>
</dbReference>
<evidence type="ECO:0000313" key="4">
    <source>
        <dbReference type="Proteomes" id="UP000295129"/>
    </source>
</evidence>
<name>A0A4R6E720_9RHOO</name>
<dbReference type="InterPro" id="IPR014284">
    <property type="entry name" value="RNA_pol_sigma-70_dom"/>
</dbReference>
<dbReference type="Pfam" id="PF04773">
    <property type="entry name" value="FecR"/>
    <property type="match status" value="1"/>
</dbReference>
<dbReference type="InterPro" id="IPR006860">
    <property type="entry name" value="FecR"/>
</dbReference>
<comment type="caution">
    <text evidence="3">The sequence shown here is derived from an EMBL/GenBank/DDBJ whole genome shotgun (WGS) entry which is preliminary data.</text>
</comment>
<gene>
    <name evidence="3" type="ORF">C7389_10474</name>
</gene>
<organism evidence="3 4">
    <name type="scientific">Azoarcus indigens</name>
    <dbReference type="NCBI Taxonomy" id="29545"/>
    <lineage>
        <taxon>Bacteria</taxon>
        <taxon>Pseudomonadati</taxon>
        <taxon>Pseudomonadota</taxon>
        <taxon>Betaproteobacteria</taxon>
        <taxon>Rhodocyclales</taxon>
        <taxon>Zoogloeaceae</taxon>
        <taxon>Azoarcus</taxon>
    </lineage>
</organism>
<keyword evidence="4" id="KW-1185">Reference proteome</keyword>
<proteinExistence type="predicted"/>
<dbReference type="Pfam" id="PF08281">
    <property type="entry name" value="Sigma70_r4_2"/>
    <property type="match status" value="1"/>
</dbReference>
<evidence type="ECO:0000259" key="1">
    <source>
        <dbReference type="Pfam" id="PF04773"/>
    </source>
</evidence>
<dbReference type="GO" id="GO:0016987">
    <property type="term" value="F:sigma factor activity"/>
    <property type="evidence" value="ECO:0007669"/>
    <property type="project" value="InterPro"/>
</dbReference>
<dbReference type="InterPro" id="IPR013324">
    <property type="entry name" value="RNA_pol_sigma_r3/r4-like"/>
</dbReference>
<dbReference type="Proteomes" id="UP000295129">
    <property type="component" value="Unassembled WGS sequence"/>
</dbReference>
<dbReference type="Gene3D" id="1.10.1740.10">
    <property type="match status" value="1"/>
</dbReference>
<dbReference type="InterPro" id="IPR036388">
    <property type="entry name" value="WH-like_DNA-bd_sf"/>
</dbReference>
<protein>
    <submittedName>
        <fullName evidence="3">FecR family protein</fullName>
    </submittedName>
</protein>
<dbReference type="EMBL" id="SNVV01000004">
    <property type="protein sequence ID" value="TDN53720.1"/>
    <property type="molecule type" value="Genomic_DNA"/>
</dbReference>
<reference evidence="3 4" key="1">
    <citation type="submission" date="2019-03" db="EMBL/GenBank/DDBJ databases">
        <title>Genomic Encyclopedia of Type Strains, Phase IV (KMG-IV): sequencing the most valuable type-strain genomes for metagenomic binning, comparative biology and taxonomic classification.</title>
        <authorList>
            <person name="Goeker M."/>
        </authorList>
    </citation>
    <scope>NUCLEOTIDE SEQUENCE [LARGE SCALE GENOMIC DNA]</scope>
    <source>
        <strain evidence="3 4">DSM 12121</strain>
    </source>
</reference>
<dbReference type="GO" id="GO:0006352">
    <property type="term" value="P:DNA-templated transcription initiation"/>
    <property type="evidence" value="ECO:0007669"/>
    <property type="project" value="InterPro"/>
</dbReference>
<dbReference type="NCBIfam" id="TIGR02937">
    <property type="entry name" value="sigma70-ECF"/>
    <property type="match status" value="1"/>
</dbReference>